<dbReference type="Proteomes" id="UP001571476">
    <property type="component" value="Unassembled WGS sequence"/>
</dbReference>
<protein>
    <recommendedName>
        <fullName evidence="4">SH3b domain-containing protein</fullName>
    </recommendedName>
</protein>
<dbReference type="EMBL" id="JBGOSP010000022">
    <property type="protein sequence ID" value="MFA3841127.1"/>
    <property type="molecule type" value="Genomic_DNA"/>
</dbReference>
<feature type="signal peptide" evidence="1">
    <location>
        <begin position="1"/>
        <end position="31"/>
    </location>
</feature>
<evidence type="ECO:0000313" key="2">
    <source>
        <dbReference type="EMBL" id="MFA3841127.1"/>
    </source>
</evidence>
<proteinExistence type="predicted"/>
<feature type="chain" id="PRO_5046358093" description="SH3b domain-containing protein" evidence="1">
    <location>
        <begin position="32"/>
        <end position="124"/>
    </location>
</feature>
<reference evidence="2 3" key="1">
    <citation type="submission" date="2024-08" db="EMBL/GenBank/DDBJ databases">
        <title>Genome sequence of Streptomyces aureus CACIA-1.46HGO.</title>
        <authorList>
            <person name="Evangelista-Martinez Z."/>
        </authorList>
    </citation>
    <scope>NUCLEOTIDE SEQUENCE [LARGE SCALE GENOMIC DNA]</scope>
    <source>
        <strain evidence="2 3">CACIA-1.46HGO</strain>
    </source>
</reference>
<gene>
    <name evidence="2" type="ORF">ACEG43_33840</name>
</gene>
<evidence type="ECO:0000256" key="1">
    <source>
        <dbReference type="SAM" id="SignalP"/>
    </source>
</evidence>
<keyword evidence="3" id="KW-1185">Reference proteome</keyword>
<name>A0ABV4STK6_9ACTN</name>
<keyword evidence="1" id="KW-0732">Signal</keyword>
<accession>A0ABV4STK6</accession>
<evidence type="ECO:0008006" key="4">
    <source>
        <dbReference type="Google" id="ProtNLM"/>
    </source>
</evidence>
<sequence>MKFTGARAALLAGATAGAFLMVMGSPAAAGAAEPTAAPAAVQQRYYPIAPGTTLNVRSGPGTQYRLVRVLPIGATVPIFCQRPGETVSGPYGTSNVWDNIGVGEYVSDAYVKTGSDGYVAPRCA</sequence>
<comment type="caution">
    <text evidence="2">The sequence shown here is derived from an EMBL/GenBank/DDBJ whole genome shotgun (WGS) entry which is preliminary data.</text>
</comment>
<evidence type="ECO:0000313" key="3">
    <source>
        <dbReference type="Proteomes" id="UP001571476"/>
    </source>
</evidence>
<dbReference type="Gene3D" id="2.30.30.40">
    <property type="entry name" value="SH3 Domains"/>
    <property type="match status" value="1"/>
</dbReference>
<organism evidence="2 3">
    <name type="scientific">Streptomyces aureus</name>
    <dbReference type="NCBI Taxonomy" id="193461"/>
    <lineage>
        <taxon>Bacteria</taxon>
        <taxon>Bacillati</taxon>
        <taxon>Actinomycetota</taxon>
        <taxon>Actinomycetes</taxon>
        <taxon>Kitasatosporales</taxon>
        <taxon>Streptomycetaceae</taxon>
        <taxon>Streptomyces</taxon>
    </lineage>
</organism>
<dbReference type="RefSeq" id="WP_372565445.1">
    <property type="nucleotide sequence ID" value="NZ_JBGOSP010000022.1"/>
</dbReference>